<dbReference type="CDD" id="cd00090">
    <property type="entry name" value="HTH_ARSR"/>
    <property type="match status" value="1"/>
</dbReference>
<reference evidence="2" key="1">
    <citation type="submission" date="2016-10" db="EMBL/GenBank/DDBJ databases">
        <authorList>
            <person name="Varghese N."/>
            <person name="Submissions S."/>
        </authorList>
    </citation>
    <scope>NUCLEOTIDE SEQUENCE [LARGE SCALE GENOMIC DNA]</scope>
    <source>
        <strain evidence="2">DSM 44234</strain>
    </source>
</reference>
<keyword evidence="2" id="KW-1185">Reference proteome</keyword>
<protein>
    <recommendedName>
        <fullName evidence="3">ArsR family transcriptional regulator</fullName>
    </recommendedName>
</protein>
<evidence type="ECO:0000313" key="1">
    <source>
        <dbReference type="EMBL" id="SEC72843.1"/>
    </source>
</evidence>
<dbReference type="InterPro" id="IPR011991">
    <property type="entry name" value="ArsR-like_HTH"/>
</dbReference>
<sequence>MTDLARDLDVPLTTLHREAERLEEAGLLTSRRVGRTRLFRANTQHPAARPLTELLTVTFGPAQVVAEEFAELGADRILIFGSWARRVAGERGHFPNDVDVLVIGDYALRSAAYRAADAAQSRLGFEVNTSHRTLEEWETAPYDPLVADIRERPFTQVLPSVEEHDGAMDPR</sequence>
<dbReference type="SUPFAM" id="SSF81301">
    <property type="entry name" value="Nucleotidyltransferase"/>
    <property type="match status" value="1"/>
</dbReference>
<dbReference type="Gene3D" id="1.10.10.10">
    <property type="entry name" value="Winged helix-like DNA-binding domain superfamily/Winged helix DNA-binding domain"/>
    <property type="match status" value="1"/>
</dbReference>
<dbReference type="SUPFAM" id="SSF46785">
    <property type="entry name" value="Winged helix' DNA-binding domain"/>
    <property type="match status" value="1"/>
</dbReference>
<dbReference type="RefSeq" id="WP_231857303.1">
    <property type="nucleotide sequence ID" value="NZ_FNSA01000003.1"/>
</dbReference>
<evidence type="ECO:0000313" key="2">
    <source>
        <dbReference type="Proteomes" id="UP000182241"/>
    </source>
</evidence>
<dbReference type="InterPro" id="IPR043519">
    <property type="entry name" value="NT_sf"/>
</dbReference>
<dbReference type="InterPro" id="IPR036388">
    <property type="entry name" value="WH-like_DNA-bd_sf"/>
</dbReference>
<dbReference type="AlphaFoldDB" id="A0A1H4UW15"/>
<gene>
    <name evidence="1" type="ORF">SAMN04489793_3056</name>
</gene>
<proteinExistence type="predicted"/>
<dbReference type="STRING" id="57704.SAMN04489793_3056"/>
<dbReference type="Proteomes" id="UP000182241">
    <property type="component" value="Unassembled WGS sequence"/>
</dbReference>
<dbReference type="InterPro" id="IPR036390">
    <property type="entry name" value="WH_DNA-bd_sf"/>
</dbReference>
<organism evidence="1 2">
    <name type="scientific">Tsukamurella tyrosinosolvens</name>
    <dbReference type="NCBI Taxonomy" id="57704"/>
    <lineage>
        <taxon>Bacteria</taxon>
        <taxon>Bacillati</taxon>
        <taxon>Actinomycetota</taxon>
        <taxon>Actinomycetes</taxon>
        <taxon>Mycobacteriales</taxon>
        <taxon>Tsukamurellaceae</taxon>
        <taxon>Tsukamurella</taxon>
    </lineage>
</organism>
<evidence type="ECO:0008006" key="3">
    <source>
        <dbReference type="Google" id="ProtNLM"/>
    </source>
</evidence>
<dbReference type="EMBL" id="FNSA01000003">
    <property type="protein sequence ID" value="SEC72843.1"/>
    <property type="molecule type" value="Genomic_DNA"/>
</dbReference>
<name>A0A1H4UW15_TSUTY</name>
<accession>A0A1H4UW15</accession>